<dbReference type="GO" id="GO:0005524">
    <property type="term" value="F:ATP binding"/>
    <property type="evidence" value="ECO:0007669"/>
    <property type="project" value="UniProtKB-KW"/>
</dbReference>
<dbReference type="SMART" id="SM00382">
    <property type="entry name" value="AAA"/>
    <property type="match status" value="1"/>
</dbReference>
<evidence type="ECO:0000256" key="13">
    <source>
        <dbReference type="ARBA" id="ARBA00039098"/>
    </source>
</evidence>
<comment type="caution">
    <text evidence="17">The sequence shown here is derived from an EMBL/GenBank/DDBJ whole genome shotgun (WGS) entry which is preliminary data.</text>
</comment>
<dbReference type="PROSITE" id="PS00211">
    <property type="entry name" value="ABC_TRANSPORTER_1"/>
    <property type="match status" value="1"/>
</dbReference>
<evidence type="ECO:0000256" key="3">
    <source>
        <dbReference type="ARBA" id="ARBA00022448"/>
    </source>
</evidence>
<reference evidence="17" key="1">
    <citation type="submission" date="2020-09" db="EMBL/GenBank/DDBJ databases">
        <title>A novel bacterium of genus Paenibacillus, isolated from South China Sea.</title>
        <authorList>
            <person name="Huang H."/>
            <person name="Mo K."/>
            <person name="Hu Y."/>
        </authorList>
    </citation>
    <scope>NUCLEOTIDE SEQUENCE</scope>
    <source>
        <strain evidence="17">IB182363</strain>
    </source>
</reference>
<evidence type="ECO:0000256" key="7">
    <source>
        <dbReference type="ARBA" id="ARBA00022840"/>
    </source>
</evidence>
<dbReference type="InterPro" id="IPR027417">
    <property type="entry name" value="P-loop_NTPase"/>
</dbReference>
<evidence type="ECO:0000256" key="5">
    <source>
        <dbReference type="ARBA" id="ARBA00022596"/>
    </source>
</evidence>
<dbReference type="InterPro" id="IPR050388">
    <property type="entry name" value="ABC_Ni/Peptide_Import"/>
</dbReference>
<evidence type="ECO:0000256" key="4">
    <source>
        <dbReference type="ARBA" id="ARBA00022475"/>
    </source>
</evidence>
<evidence type="ECO:0000259" key="16">
    <source>
        <dbReference type="PROSITE" id="PS50893"/>
    </source>
</evidence>
<keyword evidence="18" id="KW-1185">Reference proteome</keyword>
<keyword evidence="10" id="KW-0921">Nickel transport</keyword>
<keyword evidence="8" id="KW-1278">Translocase</keyword>
<evidence type="ECO:0000256" key="9">
    <source>
        <dbReference type="ARBA" id="ARBA00023065"/>
    </source>
</evidence>
<evidence type="ECO:0000256" key="6">
    <source>
        <dbReference type="ARBA" id="ARBA00022741"/>
    </source>
</evidence>
<dbReference type="EMBL" id="JACXJA010000001">
    <property type="protein sequence ID" value="MBD2860422.1"/>
    <property type="molecule type" value="Genomic_DNA"/>
</dbReference>
<comment type="similarity">
    <text evidence="2">Belongs to the ABC transporter superfamily.</text>
</comment>
<gene>
    <name evidence="17" type="ORF">IDH45_00285</name>
</gene>
<dbReference type="GO" id="GO:0015833">
    <property type="term" value="P:peptide transport"/>
    <property type="evidence" value="ECO:0007669"/>
    <property type="project" value="InterPro"/>
</dbReference>
<evidence type="ECO:0000256" key="12">
    <source>
        <dbReference type="ARBA" id="ARBA00038669"/>
    </source>
</evidence>
<evidence type="ECO:0000256" key="1">
    <source>
        <dbReference type="ARBA" id="ARBA00004202"/>
    </source>
</evidence>
<dbReference type="GO" id="GO:0015413">
    <property type="term" value="F:ABC-type nickel transporter activity"/>
    <property type="evidence" value="ECO:0007669"/>
    <property type="project" value="UniProtKB-EC"/>
</dbReference>
<dbReference type="CDD" id="cd03257">
    <property type="entry name" value="ABC_NikE_OppD_transporters"/>
    <property type="match status" value="1"/>
</dbReference>
<dbReference type="PANTHER" id="PTHR43297">
    <property type="entry name" value="OLIGOPEPTIDE TRANSPORT ATP-BINDING PROTEIN APPD"/>
    <property type="match status" value="1"/>
</dbReference>
<dbReference type="InterPro" id="IPR003593">
    <property type="entry name" value="AAA+_ATPase"/>
</dbReference>
<name>A0A927C5K7_9BACL</name>
<dbReference type="GO" id="GO:0005886">
    <property type="term" value="C:plasma membrane"/>
    <property type="evidence" value="ECO:0007669"/>
    <property type="project" value="UniProtKB-SubCell"/>
</dbReference>
<keyword evidence="6" id="KW-0547">Nucleotide-binding</keyword>
<dbReference type="GO" id="GO:0016887">
    <property type="term" value="F:ATP hydrolysis activity"/>
    <property type="evidence" value="ECO:0007669"/>
    <property type="project" value="InterPro"/>
</dbReference>
<evidence type="ECO:0000256" key="2">
    <source>
        <dbReference type="ARBA" id="ARBA00005417"/>
    </source>
</evidence>
<evidence type="ECO:0000256" key="14">
    <source>
        <dbReference type="ARBA" id="ARBA00044143"/>
    </source>
</evidence>
<evidence type="ECO:0000256" key="11">
    <source>
        <dbReference type="ARBA" id="ARBA00023136"/>
    </source>
</evidence>
<keyword evidence="4" id="KW-1003">Cell membrane</keyword>
<comment type="catalytic activity">
    <reaction evidence="15">
        <text>Ni(2+)(out) + ATP + H2O = Ni(2+)(in) + ADP + phosphate + H(+)</text>
        <dbReference type="Rhea" id="RHEA:15557"/>
        <dbReference type="ChEBI" id="CHEBI:15377"/>
        <dbReference type="ChEBI" id="CHEBI:15378"/>
        <dbReference type="ChEBI" id="CHEBI:30616"/>
        <dbReference type="ChEBI" id="CHEBI:43474"/>
        <dbReference type="ChEBI" id="CHEBI:49786"/>
        <dbReference type="ChEBI" id="CHEBI:456216"/>
        <dbReference type="EC" id="7.2.2.11"/>
    </reaction>
    <physiologicalReaction direction="left-to-right" evidence="15">
        <dbReference type="Rhea" id="RHEA:15558"/>
    </physiologicalReaction>
</comment>
<dbReference type="RefSeq" id="WP_190923583.1">
    <property type="nucleotide sequence ID" value="NZ_JACXJA010000001.1"/>
</dbReference>
<dbReference type="Proteomes" id="UP000639396">
    <property type="component" value="Unassembled WGS sequence"/>
</dbReference>
<evidence type="ECO:0000256" key="15">
    <source>
        <dbReference type="ARBA" id="ARBA00048610"/>
    </source>
</evidence>
<dbReference type="EC" id="7.2.2.11" evidence="13"/>
<keyword evidence="3" id="KW-0813">Transport</keyword>
<dbReference type="AlphaFoldDB" id="A0A927C5K7"/>
<organism evidence="17 18">
    <name type="scientific">Paenibacillus oceani</name>
    <dbReference type="NCBI Taxonomy" id="2772510"/>
    <lineage>
        <taxon>Bacteria</taxon>
        <taxon>Bacillati</taxon>
        <taxon>Bacillota</taxon>
        <taxon>Bacilli</taxon>
        <taxon>Bacillales</taxon>
        <taxon>Paenibacillaceae</taxon>
        <taxon>Paenibacillus</taxon>
    </lineage>
</organism>
<accession>A0A927C5K7</accession>
<dbReference type="Gene3D" id="3.40.50.300">
    <property type="entry name" value="P-loop containing nucleotide triphosphate hydrolases"/>
    <property type="match status" value="1"/>
</dbReference>
<keyword evidence="9" id="KW-0406">Ion transport</keyword>
<dbReference type="InterPro" id="IPR017871">
    <property type="entry name" value="ABC_transporter-like_CS"/>
</dbReference>
<proteinExistence type="inferred from homology"/>
<dbReference type="Pfam" id="PF08352">
    <property type="entry name" value="oligo_HPY"/>
    <property type="match status" value="1"/>
</dbReference>
<sequence>MPILEVDDLSVSFMQYTRGFKQTRLQVLQGVQLSVGRGEIVAVIGSSGSGKSLLAHAVLGILPSNAAMSGTIRYDGDVLTAQRQEQLRGREIALVPQSVNFLDPLMKVGAQVRSSVRTGDPLVEQRKSFERFRLPPDAENRYPHQLSGGMARRVLVSTATISGASLLIADEPTPGLDPAVVQETLSTLRELADQGAAVLLISHDLESALRVADRVAVLYAGTTVEIAAAEDFADSGQRLRHPYAKALWRALPQNEFLPIPGSQPQPGELPDGCLFAPRCALATSECGRERPPMRVLREGKTRCFHAT</sequence>
<evidence type="ECO:0000313" key="18">
    <source>
        <dbReference type="Proteomes" id="UP000639396"/>
    </source>
</evidence>
<dbReference type="NCBIfam" id="TIGR01727">
    <property type="entry name" value="oligo_HPY"/>
    <property type="match status" value="1"/>
</dbReference>
<evidence type="ECO:0000313" key="17">
    <source>
        <dbReference type="EMBL" id="MBD2860422.1"/>
    </source>
</evidence>
<feature type="domain" description="ABC transporter" evidence="16">
    <location>
        <begin position="4"/>
        <end position="245"/>
    </location>
</feature>
<keyword evidence="5" id="KW-0533">Nickel</keyword>
<protein>
    <recommendedName>
        <fullName evidence="14">Nickel import system ATP-binding protein NikD</fullName>
        <ecNumber evidence="13">7.2.2.11</ecNumber>
    </recommendedName>
</protein>
<comment type="subcellular location">
    <subcellularLocation>
        <location evidence="1">Cell membrane</location>
        <topology evidence="1">Peripheral membrane protein</topology>
    </subcellularLocation>
</comment>
<keyword evidence="7 17" id="KW-0067">ATP-binding</keyword>
<dbReference type="SUPFAM" id="SSF52540">
    <property type="entry name" value="P-loop containing nucleoside triphosphate hydrolases"/>
    <property type="match status" value="1"/>
</dbReference>
<dbReference type="InterPro" id="IPR013563">
    <property type="entry name" value="Oligopep_ABC_C"/>
</dbReference>
<evidence type="ECO:0000256" key="10">
    <source>
        <dbReference type="ARBA" id="ARBA00023112"/>
    </source>
</evidence>
<comment type="subunit">
    <text evidence="12">The complex is composed of two ATP-binding proteins (NikD and NikE), two transmembrane proteins (NikB and NikC) and a solute-binding protein (NikA).</text>
</comment>
<dbReference type="PROSITE" id="PS50893">
    <property type="entry name" value="ABC_TRANSPORTER_2"/>
    <property type="match status" value="1"/>
</dbReference>
<dbReference type="Pfam" id="PF00005">
    <property type="entry name" value="ABC_tran"/>
    <property type="match status" value="1"/>
</dbReference>
<dbReference type="PANTHER" id="PTHR43297:SF13">
    <property type="entry name" value="NICKEL ABC TRANSPORTER, ATP-BINDING PROTEIN"/>
    <property type="match status" value="1"/>
</dbReference>
<keyword evidence="11" id="KW-0472">Membrane</keyword>
<dbReference type="InterPro" id="IPR003439">
    <property type="entry name" value="ABC_transporter-like_ATP-bd"/>
</dbReference>
<evidence type="ECO:0000256" key="8">
    <source>
        <dbReference type="ARBA" id="ARBA00022967"/>
    </source>
</evidence>